<feature type="domain" description="CHAT" evidence="1">
    <location>
        <begin position="816"/>
        <end position="1059"/>
    </location>
</feature>
<dbReference type="Pfam" id="PF12770">
    <property type="entry name" value="CHAT"/>
    <property type="match status" value="1"/>
</dbReference>
<evidence type="ECO:0000313" key="2">
    <source>
        <dbReference type="EMBL" id="WBP90322.1"/>
    </source>
</evidence>
<keyword evidence="3" id="KW-1185">Reference proteome</keyword>
<dbReference type="InterPro" id="IPR024983">
    <property type="entry name" value="CHAT_dom"/>
</dbReference>
<dbReference type="Proteomes" id="UP001212821">
    <property type="component" value="Chromosome"/>
</dbReference>
<proteinExistence type="predicted"/>
<dbReference type="EMBL" id="CP115450">
    <property type="protein sequence ID" value="WBP90322.1"/>
    <property type="molecule type" value="Genomic_DNA"/>
</dbReference>
<sequence length="1061" mass="113784">MRSGAAEGAVLQSLLDQRRYRALERVVSELGEESLRCDAAAWVVVLRSLLERGLVGAAAAMVQRAKGCFASSSPAGLWMRYPPLLAQAPEAKPGLAAQLLADAQAVVAAPKSSPHDRAGAAEFACLVSAVLFSLEGGRPERREESLRHAATAVRLCREVGAPRSAERVQRRAFRLLRLAPADPGGATEWLGRARETAQARGDLWSVAESDLLQAEADLEEILEANAFGSAPPPPESWGARVRALEAVADRIREAGGVMARARARWTAADLLLRYGVPAGEGMARAAVRGFREGGDIGSELSVHQTLSSWHLVRGDAARAERHLVRAQALSEQSGMWAAESARQAAFLEDLTRRGHFGQTELHTSPQSGSMQESVAQAVQRSAALSLMGLTEEAAATLREVQDGPASTGHPSPLAADVALSLGTHLADSGPGEAVSVLLQGAAQAHRQGLRSEEAQCLATAAWVAAVAAGRGVPVSSPAEIEERFAAAERLLGQTPPDLAAHVQLVKLCHLRHQEAFIRRDWDGCGRYLTLAEAVCRGYGLGLLLADTLSFQALTLMEVNRMGADAYEQTNALLAEASELRRRAGYAGEAWRGSFHRAVNALESGDRHPDQEVRRERWMASARLLDAAAVAIDRLRSKAAVADTAPERAQAARMAAVRGKEEVYRLGFELQQYRLGDSSAALWWLERAKARALLDGVEALGESDEGRISRIPLPGPVTVARLRIALKAEEQRADGRRVLLVQYRCVPAGTLVYGLRSDWDEPRMAAVPLSYEALAESARMWFQVPGGVRMMMEDYEGDVSDWYRLAPLVSPLAEWSAPGDLVHLVPYGLLHQLPLHTLPVDGVPLLLRNPVCYAPSAAILHGLWQRPRRAGEARRGRAAVFGDPRQNLPRAVHEARVVADLLGVKAELGANVSLARVREALREDGLVHLAAHGVLSVGDGFERGMDLADGRLRASALLGGQTAACGTVVLSGCETGVNEQRPGDEPVGLTRALLLGGSSCVVVSQWQVADDSAAELLTAFHEELGAGAPLALHRAALRSAGGPDPQRHLYHWGAFVVVGDWT</sequence>
<protein>
    <submittedName>
        <fullName evidence="2">CHAT domain-containing protein</fullName>
    </submittedName>
</protein>
<evidence type="ECO:0000313" key="3">
    <source>
        <dbReference type="Proteomes" id="UP001212821"/>
    </source>
</evidence>
<organism evidence="2 3">
    <name type="scientific">Kitasatospora cathayae</name>
    <dbReference type="NCBI Taxonomy" id="3004092"/>
    <lineage>
        <taxon>Bacteria</taxon>
        <taxon>Bacillati</taxon>
        <taxon>Actinomycetota</taxon>
        <taxon>Actinomycetes</taxon>
        <taxon>Kitasatosporales</taxon>
        <taxon>Streptomycetaceae</taxon>
        <taxon>Kitasatospora</taxon>
    </lineage>
</organism>
<reference evidence="3" key="1">
    <citation type="submission" date="2022-12" db="EMBL/GenBank/DDBJ databases">
        <authorList>
            <person name="Mo P."/>
        </authorList>
    </citation>
    <scope>NUCLEOTIDE SEQUENCE [LARGE SCALE GENOMIC DNA]</scope>
    <source>
        <strain evidence="3">HUAS 3-15</strain>
    </source>
</reference>
<dbReference type="RefSeq" id="WP_270149029.1">
    <property type="nucleotide sequence ID" value="NZ_CP115450.1"/>
</dbReference>
<evidence type="ECO:0000259" key="1">
    <source>
        <dbReference type="Pfam" id="PF12770"/>
    </source>
</evidence>
<gene>
    <name evidence="2" type="ORF">O1G21_33665</name>
</gene>
<accession>A0ABY7QCI6</accession>
<name>A0ABY7QCI6_9ACTN</name>